<dbReference type="InterPro" id="IPR015943">
    <property type="entry name" value="WD40/YVTN_repeat-like_dom_sf"/>
</dbReference>
<evidence type="ECO:0000256" key="1">
    <source>
        <dbReference type="SAM" id="SignalP"/>
    </source>
</evidence>
<sequence length="369" mass="38914">MVNRRTVTALLAVTACGAALTGAVVVTQDRPVSAERTSAETAAAARWRKLAPPTPTAPGALSQVDAASAKAAWAVGAERRNGKQVPALYRWNGSRWLRHRSPVVFAPTDVAVAGPKAAWTAGVAKSGPVALHWNGRAWRKVPIPAGAGAINALAAGSDGSAWAVAAGGSATGSTVLRWRSGRWRKVKVPLPAGAALAAVGARTKKDVWVAGAVGGRSLVMRWNGKTWKQVALPPAIGGPGRDSSGVVRIRPVSATNVLALRGPTAPALLRWNGKRWIQKALPSGHIALSLSDDGKGGAWVIPYNNASRRIRKSYYLHWNGRAWRKVYGPARSGNVQLGDLDRLPKTTSLLSVGALQGKSRKTPLIERYR</sequence>
<dbReference type="HOGENOM" id="CLU_054572_0_0_11"/>
<name>D1A4Q1_THECD</name>
<keyword evidence="3" id="KW-1185">Reference proteome</keyword>
<dbReference type="Gene3D" id="2.130.10.10">
    <property type="entry name" value="YVTN repeat-like/Quinoprotein amine dehydrogenase"/>
    <property type="match status" value="1"/>
</dbReference>
<accession>D1A4Q1</accession>
<dbReference type="EMBL" id="CP001738">
    <property type="protein sequence ID" value="ACY96286.1"/>
    <property type="molecule type" value="Genomic_DNA"/>
</dbReference>
<protein>
    <recommendedName>
        <fullName evidence="4">LigA</fullName>
    </recommendedName>
</protein>
<dbReference type="STRING" id="471852.Tcur_0693"/>
<dbReference type="PROSITE" id="PS51257">
    <property type="entry name" value="PROKAR_LIPOPROTEIN"/>
    <property type="match status" value="1"/>
</dbReference>
<dbReference type="Proteomes" id="UP000001918">
    <property type="component" value="Chromosome"/>
</dbReference>
<dbReference type="KEGG" id="tcu:Tcur_0693"/>
<reference evidence="2 3" key="1">
    <citation type="journal article" date="2011" name="Stand. Genomic Sci.">
        <title>Complete genome sequence of Thermomonospora curvata type strain (B9).</title>
        <authorList>
            <person name="Chertkov O."/>
            <person name="Sikorski J."/>
            <person name="Nolan M."/>
            <person name="Lapidus A."/>
            <person name="Lucas S."/>
            <person name="Del Rio T.G."/>
            <person name="Tice H."/>
            <person name="Cheng J.F."/>
            <person name="Goodwin L."/>
            <person name="Pitluck S."/>
            <person name="Liolios K."/>
            <person name="Ivanova N."/>
            <person name="Mavromatis K."/>
            <person name="Mikhailova N."/>
            <person name="Ovchinnikova G."/>
            <person name="Pati A."/>
            <person name="Chen A."/>
            <person name="Palaniappan K."/>
            <person name="Djao O.D."/>
            <person name="Land M."/>
            <person name="Hauser L."/>
            <person name="Chang Y.J."/>
            <person name="Jeffries C.D."/>
            <person name="Brettin T."/>
            <person name="Han C."/>
            <person name="Detter J.C."/>
            <person name="Rohde M."/>
            <person name="Goker M."/>
            <person name="Woyke T."/>
            <person name="Bristow J."/>
            <person name="Eisen J.A."/>
            <person name="Markowitz V."/>
            <person name="Hugenholtz P."/>
            <person name="Klenk H.P."/>
            <person name="Kyrpides N.C."/>
        </authorList>
    </citation>
    <scope>NUCLEOTIDE SEQUENCE [LARGE SCALE GENOMIC DNA]</scope>
    <source>
        <strain evidence="3">ATCC 19995 / DSM 43183 / JCM 3096 / KCTC 9072 / NBRC 15933 / NCIMB 10081 / Henssen B9</strain>
    </source>
</reference>
<evidence type="ECO:0000313" key="3">
    <source>
        <dbReference type="Proteomes" id="UP000001918"/>
    </source>
</evidence>
<evidence type="ECO:0008006" key="4">
    <source>
        <dbReference type="Google" id="ProtNLM"/>
    </source>
</evidence>
<feature type="chain" id="PRO_5039640084" description="LigA" evidence="1">
    <location>
        <begin position="19"/>
        <end position="369"/>
    </location>
</feature>
<organism evidence="2 3">
    <name type="scientific">Thermomonospora curvata (strain ATCC 19995 / DSM 43183 / JCM 3096 / KCTC 9072 / NBRC 15933 / NCIMB 10081 / Henssen B9)</name>
    <dbReference type="NCBI Taxonomy" id="471852"/>
    <lineage>
        <taxon>Bacteria</taxon>
        <taxon>Bacillati</taxon>
        <taxon>Actinomycetota</taxon>
        <taxon>Actinomycetes</taxon>
        <taxon>Streptosporangiales</taxon>
        <taxon>Thermomonosporaceae</taxon>
        <taxon>Thermomonospora</taxon>
    </lineage>
</organism>
<gene>
    <name evidence="2" type="ordered locus">Tcur_0693</name>
</gene>
<keyword evidence="1" id="KW-0732">Signal</keyword>
<feature type="signal peptide" evidence="1">
    <location>
        <begin position="1"/>
        <end position="18"/>
    </location>
</feature>
<dbReference type="AlphaFoldDB" id="D1A4Q1"/>
<evidence type="ECO:0000313" key="2">
    <source>
        <dbReference type="EMBL" id="ACY96286.1"/>
    </source>
</evidence>
<dbReference type="eggNOG" id="COG4447">
    <property type="taxonomic scope" value="Bacteria"/>
</dbReference>
<dbReference type="SUPFAM" id="SSF101898">
    <property type="entry name" value="NHL repeat"/>
    <property type="match status" value="1"/>
</dbReference>
<proteinExistence type="predicted"/>